<dbReference type="GO" id="GO:0016747">
    <property type="term" value="F:acyltransferase activity, transferring groups other than amino-acyl groups"/>
    <property type="evidence" value="ECO:0007669"/>
    <property type="project" value="InterPro"/>
</dbReference>
<evidence type="ECO:0000313" key="2">
    <source>
        <dbReference type="EMBL" id="RXR05201.1"/>
    </source>
</evidence>
<name>A0A4Q1JU36_9GAMM</name>
<accession>A0A4Q1JU36</accession>
<dbReference type="InterPro" id="IPR016181">
    <property type="entry name" value="Acyl_CoA_acyltransferase"/>
</dbReference>
<reference evidence="2 3" key="1">
    <citation type="submission" date="2019-01" db="EMBL/GenBank/DDBJ databases">
        <title>Pseudoxanthomonas composti sp. nov., isolated from compost.</title>
        <authorList>
            <person name="Yang G."/>
        </authorList>
    </citation>
    <scope>NUCLEOTIDE SEQUENCE [LARGE SCALE GENOMIC DNA]</scope>
    <source>
        <strain evidence="2 3">GSS15</strain>
    </source>
</reference>
<dbReference type="Proteomes" id="UP000289784">
    <property type="component" value="Unassembled WGS sequence"/>
</dbReference>
<dbReference type="Pfam" id="PF13673">
    <property type="entry name" value="Acetyltransf_10"/>
    <property type="match status" value="1"/>
</dbReference>
<dbReference type="AlphaFoldDB" id="A0A4Q1JU36"/>
<comment type="caution">
    <text evidence="2">The sequence shown here is derived from an EMBL/GenBank/DDBJ whole genome shotgun (WGS) entry which is preliminary data.</text>
</comment>
<gene>
    <name evidence="2" type="ORF">EPA99_10610</name>
</gene>
<dbReference type="EMBL" id="SAWZ01000005">
    <property type="protein sequence ID" value="RXR05201.1"/>
    <property type="molecule type" value="Genomic_DNA"/>
</dbReference>
<keyword evidence="2" id="KW-0808">Transferase</keyword>
<sequence>MSEHVIPRPSGSVDVRPCDPADTDALLEVINRAAVIYEGAIPADCWHVPYMSREALTEEIQRGVRFFGLRAGDALVAIMGMQDVRNARLIRHAYVLPAYQGQGLGSILLRHCCQAQPPRPMLVGTWSAAHWAIAFYMRNGFAPVPAGCVLPLLRCYWDIPARQAHSSTVLAQPALTVEQVSGLIKGGGPAG</sequence>
<organism evidence="2 3">
    <name type="scientific">Pseudoxanthomonas composti</name>
    <dbReference type="NCBI Taxonomy" id="2137479"/>
    <lineage>
        <taxon>Bacteria</taxon>
        <taxon>Pseudomonadati</taxon>
        <taxon>Pseudomonadota</taxon>
        <taxon>Gammaproteobacteria</taxon>
        <taxon>Lysobacterales</taxon>
        <taxon>Lysobacteraceae</taxon>
        <taxon>Pseudoxanthomonas</taxon>
    </lineage>
</organism>
<dbReference type="OrthoDB" id="9789605at2"/>
<dbReference type="Gene3D" id="3.40.630.30">
    <property type="match status" value="1"/>
</dbReference>
<proteinExistence type="predicted"/>
<evidence type="ECO:0000259" key="1">
    <source>
        <dbReference type="PROSITE" id="PS51186"/>
    </source>
</evidence>
<evidence type="ECO:0000313" key="3">
    <source>
        <dbReference type="Proteomes" id="UP000289784"/>
    </source>
</evidence>
<keyword evidence="3" id="KW-1185">Reference proteome</keyword>
<dbReference type="RefSeq" id="WP_129471205.1">
    <property type="nucleotide sequence ID" value="NZ_SAWZ01000005.1"/>
</dbReference>
<dbReference type="SUPFAM" id="SSF55729">
    <property type="entry name" value="Acyl-CoA N-acyltransferases (Nat)"/>
    <property type="match status" value="1"/>
</dbReference>
<protein>
    <submittedName>
        <fullName evidence="2">GNAT family N-acetyltransferase</fullName>
    </submittedName>
</protein>
<dbReference type="CDD" id="cd04301">
    <property type="entry name" value="NAT_SF"/>
    <property type="match status" value="1"/>
</dbReference>
<dbReference type="PROSITE" id="PS51186">
    <property type="entry name" value="GNAT"/>
    <property type="match status" value="1"/>
</dbReference>
<feature type="domain" description="N-acetyltransferase" evidence="1">
    <location>
        <begin position="13"/>
        <end position="162"/>
    </location>
</feature>
<dbReference type="InterPro" id="IPR000182">
    <property type="entry name" value="GNAT_dom"/>
</dbReference>